<feature type="transmembrane region" description="Helical" evidence="1">
    <location>
        <begin position="124"/>
        <end position="148"/>
    </location>
</feature>
<feature type="transmembrane region" description="Helical" evidence="1">
    <location>
        <begin position="20"/>
        <end position="38"/>
    </location>
</feature>
<keyword evidence="1" id="KW-0812">Transmembrane</keyword>
<keyword evidence="1" id="KW-1133">Transmembrane helix</keyword>
<gene>
    <name evidence="3" type="ORF">PLEOSDRAFT_156099</name>
</gene>
<protein>
    <recommendedName>
        <fullName evidence="2">DUF6533 domain-containing protein</fullName>
    </recommendedName>
</protein>
<dbReference type="EMBL" id="KL198006">
    <property type="protein sequence ID" value="KDQ31438.1"/>
    <property type="molecule type" value="Genomic_DNA"/>
</dbReference>
<keyword evidence="1" id="KW-0472">Membrane</keyword>
<dbReference type="VEuPathDB" id="FungiDB:PLEOSDRAFT_156099"/>
<evidence type="ECO:0000259" key="2">
    <source>
        <dbReference type="Pfam" id="PF20151"/>
    </source>
</evidence>
<evidence type="ECO:0000313" key="4">
    <source>
        <dbReference type="Proteomes" id="UP000027073"/>
    </source>
</evidence>
<organism evidence="3 4">
    <name type="scientific">Pleurotus ostreatus (strain PC15)</name>
    <name type="common">Oyster mushroom</name>
    <dbReference type="NCBI Taxonomy" id="1137138"/>
    <lineage>
        <taxon>Eukaryota</taxon>
        <taxon>Fungi</taxon>
        <taxon>Dikarya</taxon>
        <taxon>Basidiomycota</taxon>
        <taxon>Agaricomycotina</taxon>
        <taxon>Agaricomycetes</taxon>
        <taxon>Agaricomycetidae</taxon>
        <taxon>Agaricales</taxon>
        <taxon>Pleurotineae</taxon>
        <taxon>Pleurotaceae</taxon>
        <taxon>Pleurotus</taxon>
    </lineage>
</organism>
<dbReference type="Pfam" id="PF20151">
    <property type="entry name" value="DUF6533"/>
    <property type="match status" value="1"/>
</dbReference>
<feature type="transmembrane region" description="Helical" evidence="1">
    <location>
        <begin position="273"/>
        <end position="296"/>
    </location>
</feature>
<dbReference type="OrthoDB" id="2679643at2759"/>
<dbReference type="HOGENOM" id="CLU_035509_13_0_1"/>
<sequence length="407" mass="45945">MEDYKDPLILQSLEGAEAARLLTIATFALLVYEWFITLDSEIQCFWRGGWSKSRMLFLANRYMTPIIILFPLYCKSCAMTLLPVSDSSSPSRFSDYNSYNCVVSKHPDAETRRTDSATSSCLRAIKACFILTVLVLGIVQAILVLRVYYLFSNSRLVQNIVIACFIISVSISLAFACTASINLRPLQTLVAFGIRGCRAERPQGFWRLYLPPLVLHTLLYMFTVLRAVSNRQMLKKSPVMQRILKDGGFFYLITFVSVGFTAIGAFMEKTPHLNIPAIFSNFVLGITSVCVSRIMLSIQSLAAKLGSDIAWLLNNVELSRVRWRHGAHEGELIVDLEPAYEEEQDNQQDIEYNRRMYASDVELADIKSAKKSTGPQPQITVRTTRVGTFTDMNADKYYSQSVLTMKS</sequence>
<dbReference type="InParanoid" id="A0A067NTN4"/>
<reference evidence="4" key="1">
    <citation type="journal article" date="2014" name="Proc. Natl. Acad. Sci. U.S.A.">
        <title>Extensive sampling of basidiomycete genomes demonstrates inadequacy of the white-rot/brown-rot paradigm for wood decay fungi.</title>
        <authorList>
            <person name="Riley R."/>
            <person name="Salamov A.A."/>
            <person name="Brown D.W."/>
            <person name="Nagy L.G."/>
            <person name="Floudas D."/>
            <person name="Held B.W."/>
            <person name="Levasseur A."/>
            <person name="Lombard V."/>
            <person name="Morin E."/>
            <person name="Otillar R."/>
            <person name="Lindquist E.A."/>
            <person name="Sun H."/>
            <person name="LaButti K.M."/>
            <person name="Schmutz J."/>
            <person name="Jabbour D."/>
            <person name="Luo H."/>
            <person name="Baker S.E."/>
            <person name="Pisabarro A.G."/>
            <person name="Walton J.D."/>
            <person name="Blanchette R.A."/>
            <person name="Henrissat B."/>
            <person name="Martin F."/>
            <person name="Cullen D."/>
            <person name="Hibbett D.S."/>
            <person name="Grigoriev I.V."/>
        </authorList>
    </citation>
    <scope>NUCLEOTIDE SEQUENCE [LARGE SCALE GENOMIC DNA]</scope>
    <source>
        <strain evidence="4">PC15</strain>
    </source>
</reference>
<name>A0A067NTN4_PLEO1</name>
<feature type="transmembrane region" description="Helical" evidence="1">
    <location>
        <begin position="208"/>
        <end position="228"/>
    </location>
</feature>
<feature type="transmembrane region" description="Helical" evidence="1">
    <location>
        <begin position="249"/>
        <end position="267"/>
    </location>
</feature>
<feature type="transmembrane region" description="Helical" evidence="1">
    <location>
        <begin position="59"/>
        <end position="82"/>
    </location>
</feature>
<feature type="domain" description="DUF6533" evidence="2">
    <location>
        <begin position="22"/>
        <end position="66"/>
    </location>
</feature>
<dbReference type="InterPro" id="IPR045340">
    <property type="entry name" value="DUF6533"/>
</dbReference>
<dbReference type="AlphaFoldDB" id="A0A067NTN4"/>
<evidence type="ECO:0000313" key="3">
    <source>
        <dbReference type="EMBL" id="KDQ31438.1"/>
    </source>
</evidence>
<dbReference type="Proteomes" id="UP000027073">
    <property type="component" value="Unassembled WGS sequence"/>
</dbReference>
<evidence type="ECO:0000256" key="1">
    <source>
        <dbReference type="SAM" id="Phobius"/>
    </source>
</evidence>
<accession>A0A067NTN4</accession>
<feature type="transmembrane region" description="Helical" evidence="1">
    <location>
        <begin position="160"/>
        <end position="181"/>
    </location>
</feature>
<proteinExistence type="predicted"/>